<gene>
    <name evidence="1" type="ORF">E1301_Tti015941</name>
</gene>
<comment type="caution">
    <text evidence="1">The sequence shown here is derived from an EMBL/GenBank/DDBJ whole genome shotgun (WGS) entry which is preliminary data.</text>
</comment>
<evidence type="ECO:0000313" key="1">
    <source>
        <dbReference type="EMBL" id="KAA0719434.1"/>
    </source>
</evidence>
<dbReference type="Proteomes" id="UP000324632">
    <property type="component" value="Chromosome 7"/>
</dbReference>
<sequence length="179" mass="20537">MLPNTHTYFLLVCLDSEAFASEHPFALASVGVFRCAFARQGARRATPPVSRIRKRSDLPSLISFLKVPDSALVFNFSIIKSRREKPPNQIPAVLRQLTDSRSLGETLEVVIKQSDEWLAGEYLTLKTFTIRVVKELSRYKELGDRLQKRVVMMTVLFVYEVDENFERLTCTSGLFFPFR</sequence>
<proteinExistence type="predicted"/>
<reference evidence="1 2" key="1">
    <citation type="journal article" date="2019" name="Mol. Ecol. Resour.">
        <title>Chromosome-level genome assembly of Triplophysa tibetana, a fish adapted to the harsh high-altitude environment of the Tibetan Plateau.</title>
        <authorList>
            <person name="Yang X."/>
            <person name="Liu H."/>
            <person name="Ma Z."/>
            <person name="Zou Y."/>
            <person name="Zou M."/>
            <person name="Mao Y."/>
            <person name="Li X."/>
            <person name="Wang H."/>
            <person name="Chen T."/>
            <person name="Wang W."/>
            <person name="Yang R."/>
        </authorList>
    </citation>
    <scope>NUCLEOTIDE SEQUENCE [LARGE SCALE GENOMIC DNA]</scope>
    <source>
        <strain evidence="1">TTIB1903HZAU</strain>
        <tissue evidence="1">Muscle</tissue>
    </source>
</reference>
<keyword evidence="2" id="KW-1185">Reference proteome</keyword>
<evidence type="ECO:0000313" key="2">
    <source>
        <dbReference type="Proteomes" id="UP000324632"/>
    </source>
</evidence>
<name>A0A5A9PAH9_9TELE</name>
<protein>
    <submittedName>
        <fullName evidence="1">Uncharacterized protein</fullName>
    </submittedName>
</protein>
<dbReference type="EMBL" id="SOYY01000007">
    <property type="protein sequence ID" value="KAA0719434.1"/>
    <property type="molecule type" value="Genomic_DNA"/>
</dbReference>
<dbReference type="AlphaFoldDB" id="A0A5A9PAH9"/>
<accession>A0A5A9PAH9</accession>
<organism evidence="1 2">
    <name type="scientific">Triplophysa tibetana</name>
    <dbReference type="NCBI Taxonomy" id="1572043"/>
    <lineage>
        <taxon>Eukaryota</taxon>
        <taxon>Metazoa</taxon>
        <taxon>Chordata</taxon>
        <taxon>Craniata</taxon>
        <taxon>Vertebrata</taxon>
        <taxon>Euteleostomi</taxon>
        <taxon>Actinopterygii</taxon>
        <taxon>Neopterygii</taxon>
        <taxon>Teleostei</taxon>
        <taxon>Ostariophysi</taxon>
        <taxon>Cypriniformes</taxon>
        <taxon>Nemacheilidae</taxon>
        <taxon>Triplophysa</taxon>
    </lineage>
</organism>